<dbReference type="Pfam" id="PF02578">
    <property type="entry name" value="Cu-oxidase_4"/>
    <property type="match status" value="1"/>
</dbReference>
<comment type="caution">
    <text evidence="11">The sequence shown here is derived from an EMBL/GenBank/DDBJ whole genome shotgun (WGS) entry which is preliminary data.</text>
</comment>
<dbReference type="Proteomes" id="UP000600449">
    <property type="component" value="Unassembled WGS sequence"/>
</dbReference>
<dbReference type="InterPro" id="IPR003730">
    <property type="entry name" value="Cu_polyphenol_OxRdtase"/>
</dbReference>
<dbReference type="GO" id="GO:0017061">
    <property type="term" value="F:S-methyl-5-thioadenosine phosphorylase activity"/>
    <property type="evidence" value="ECO:0007669"/>
    <property type="project" value="UniProtKB-EC"/>
</dbReference>
<evidence type="ECO:0000256" key="5">
    <source>
        <dbReference type="ARBA" id="ARBA00022801"/>
    </source>
</evidence>
<dbReference type="GO" id="GO:0016787">
    <property type="term" value="F:hydrolase activity"/>
    <property type="evidence" value="ECO:0007669"/>
    <property type="project" value="UniProtKB-KW"/>
</dbReference>
<keyword evidence="6" id="KW-0862">Zinc</keyword>
<evidence type="ECO:0000256" key="8">
    <source>
        <dbReference type="ARBA" id="ARBA00048968"/>
    </source>
</evidence>
<dbReference type="InterPro" id="IPR011324">
    <property type="entry name" value="Cytotoxic_necrot_fac-like_cat"/>
</dbReference>
<sequence>MVISAQALPGDGPVRHAFFTREGGVSEGLYASLNGGLGSADERARVLANRARMAEHLGVAPEALVSLHQVHSPDVVVVEAPIAADARPKADAMVTRKPGLALAILTADCGPILFADAKAGVIGAAHAGWRGALGGVAEATVDAMERLGAARERIVAVLGPTIGQGAYEVGGELRDAFLADDASAEHVFAPGAREGKWQLDLPAYILARLARAEVGAAHDLARCTYSDEGLFYSYRRATHRAEPDYGRLVSAIALTA</sequence>
<dbReference type="SUPFAM" id="SSF64438">
    <property type="entry name" value="CNF1/YfiH-like putative cysteine hydrolases"/>
    <property type="match status" value="1"/>
</dbReference>
<comment type="catalytic activity">
    <reaction evidence="7">
        <text>adenosine + H2O + H(+) = inosine + NH4(+)</text>
        <dbReference type="Rhea" id="RHEA:24408"/>
        <dbReference type="ChEBI" id="CHEBI:15377"/>
        <dbReference type="ChEBI" id="CHEBI:15378"/>
        <dbReference type="ChEBI" id="CHEBI:16335"/>
        <dbReference type="ChEBI" id="CHEBI:17596"/>
        <dbReference type="ChEBI" id="CHEBI:28938"/>
        <dbReference type="EC" id="3.5.4.4"/>
    </reaction>
    <physiologicalReaction direction="left-to-right" evidence="7">
        <dbReference type="Rhea" id="RHEA:24409"/>
    </physiologicalReaction>
</comment>
<name>A0A917Q6Z3_9HYPH</name>
<comment type="catalytic activity">
    <reaction evidence="9">
        <text>S-methyl-5'-thioadenosine + phosphate = 5-(methylsulfanyl)-alpha-D-ribose 1-phosphate + adenine</text>
        <dbReference type="Rhea" id="RHEA:11852"/>
        <dbReference type="ChEBI" id="CHEBI:16708"/>
        <dbReference type="ChEBI" id="CHEBI:17509"/>
        <dbReference type="ChEBI" id="CHEBI:43474"/>
        <dbReference type="ChEBI" id="CHEBI:58533"/>
        <dbReference type="EC" id="2.4.2.28"/>
    </reaction>
    <physiologicalReaction direction="left-to-right" evidence="9">
        <dbReference type="Rhea" id="RHEA:11853"/>
    </physiologicalReaction>
</comment>
<dbReference type="EMBL" id="BMMF01000003">
    <property type="protein sequence ID" value="GGK25022.1"/>
    <property type="molecule type" value="Genomic_DNA"/>
</dbReference>
<evidence type="ECO:0000256" key="1">
    <source>
        <dbReference type="ARBA" id="ARBA00000553"/>
    </source>
</evidence>
<dbReference type="InterPro" id="IPR038371">
    <property type="entry name" value="Cu_polyphenol_OxRdtase_sf"/>
</dbReference>
<keyword evidence="12" id="KW-1185">Reference proteome</keyword>
<evidence type="ECO:0000256" key="3">
    <source>
        <dbReference type="ARBA" id="ARBA00022679"/>
    </source>
</evidence>
<accession>A0A917Q6Z3</accession>
<evidence type="ECO:0000313" key="11">
    <source>
        <dbReference type="EMBL" id="GGK25022.1"/>
    </source>
</evidence>
<dbReference type="RefSeq" id="WP_188910958.1">
    <property type="nucleotide sequence ID" value="NZ_BMMF01000003.1"/>
</dbReference>
<comment type="catalytic activity">
    <reaction evidence="1">
        <text>inosine + phosphate = alpha-D-ribose 1-phosphate + hypoxanthine</text>
        <dbReference type="Rhea" id="RHEA:27646"/>
        <dbReference type="ChEBI" id="CHEBI:17368"/>
        <dbReference type="ChEBI" id="CHEBI:17596"/>
        <dbReference type="ChEBI" id="CHEBI:43474"/>
        <dbReference type="ChEBI" id="CHEBI:57720"/>
        <dbReference type="EC" id="2.4.2.1"/>
    </reaction>
    <physiologicalReaction direction="left-to-right" evidence="1">
        <dbReference type="Rhea" id="RHEA:27647"/>
    </physiologicalReaction>
</comment>
<dbReference type="PANTHER" id="PTHR30616">
    <property type="entry name" value="UNCHARACTERIZED PROTEIN YFIH"/>
    <property type="match status" value="1"/>
</dbReference>
<dbReference type="PANTHER" id="PTHR30616:SF2">
    <property type="entry name" value="PURINE NUCLEOSIDE PHOSPHORYLASE LACC1"/>
    <property type="match status" value="1"/>
</dbReference>
<protein>
    <recommendedName>
        <fullName evidence="10">Purine nucleoside phosphorylase</fullName>
    </recommendedName>
</protein>
<evidence type="ECO:0000256" key="7">
    <source>
        <dbReference type="ARBA" id="ARBA00047989"/>
    </source>
</evidence>
<gene>
    <name evidence="11" type="ORF">GCM10011322_09510</name>
</gene>
<comment type="catalytic activity">
    <reaction evidence="8">
        <text>adenosine + phosphate = alpha-D-ribose 1-phosphate + adenine</text>
        <dbReference type="Rhea" id="RHEA:27642"/>
        <dbReference type="ChEBI" id="CHEBI:16335"/>
        <dbReference type="ChEBI" id="CHEBI:16708"/>
        <dbReference type="ChEBI" id="CHEBI:43474"/>
        <dbReference type="ChEBI" id="CHEBI:57720"/>
        <dbReference type="EC" id="2.4.2.1"/>
    </reaction>
    <physiologicalReaction direction="left-to-right" evidence="8">
        <dbReference type="Rhea" id="RHEA:27643"/>
    </physiologicalReaction>
</comment>
<comment type="similarity">
    <text evidence="2 10">Belongs to the purine nucleoside phosphorylase YfiH/LACC1 family.</text>
</comment>
<evidence type="ECO:0000256" key="10">
    <source>
        <dbReference type="RuleBase" id="RU361274"/>
    </source>
</evidence>
<evidence type="ECO:0000313" key="12">
    <source>
        <dbReference type="Proteomes" id="UP000600449"/>
    </source>
</evidence>
<dbReference type="NCBIfam" id="TIGR00726">
    <property type="entry name" value="peptidoglycan editing factor PgeF"/>
    <property type="match status" value="1"/>
</dbReference>
<evidence type="ECO:0000256" key="4">
    <source>
        <dbReference type="ARBA" id="ARBA00022723"/>
    </source>
</evidence>
<reference evidence="11 12" key="1">
    <citation type="journal article" date="2014" name="Int. J. Syst. Evol. Microbiol.">
        <title>Complete genome sequence of Corynebacterium casei LMG S-19264T (=DSM 44701T), isolated from a smear-ripened cheese.</title>
        <authorList>
            <consortium name="US DOE Joint Genome Institute (JGI-PGF)"/>
            <person name="Walter F."/>
            <person name="Albersmeier A."/>
            <person name="Kalinowski J."/>
            <person name="Ruckert C."/>
        </authorList>
    </citation>
    <scope>NUCLEOTIDE SEQUENCE [LARGE SCALE GENOMIC DNA]</scope>
    <source>
        <strain evidence="11 12">CGMCC 1.9161</strain>
    </source>
</reference>
<keyword evidence="3" id="KW-0808">Transferase</keyword>
<evidence type="ECO:0000256" key="6">
    <source>
        <dbReference type="ARBA" id="ARBA00022833"/>
    </source>
</evidence>
<dbReference type="GO" id="GO:0005507">
    <property type="term" value="F:copper ion binding"/>
    <property type="evidence" value="ECO:0007669"/>
    <property type="project" value="TreeGrafter"/>
</dbReference>
<evidence type="ECO:0000256" key="9">
    <source>
        <dbReference type="ARBA" id="ARBA00049893"/>
    </source>
</evidence>
<evidence type="ECO:0000256" key="2">
    <source>
        <dbReference type="ARBA" id="ARBA00007353"/>
    </source>
</evidence>
<keyword evidence="5" id="KW-0378">Hydrolase</keyword>
<dbReference type="Gene3D" id="3.60.140.10">
    <property type="entry name" value="CNF1/YfiH-like putative cysteine hydrolases"/>
    <property type="match status" value="1"/>
</dbReference>
<proteinExistence type="inferred from homology"/>
<dbReference type="AlphaFoldDB" id="A0A917Q6Z3"/>
<keyword evidence="4" id="KW-0479">Metal-binding</keyword>
<dbReference type="CDD" id="cd16833">
    <property type="entry name" value="YfiH"/>
    <property type="match status" value="1"/>
</dbReference>
<organism evidence="11 12">
    <name type="scientific">Salinarimonas ramus</name>
    <dbReference type="NCBI Taxonomy" id="690164"/>
    <lineage>
        <taxon>Bacteria</taxon>
        <taxon>Pseudomonadati</taxon>
        <taxon>Pseudomonadota</taxon>
        <taxon>Alphaproteobacteria</taxon>
        <taxon>Hyphomicrobiales</taxon>
        <taxon>Salinarimonadaceae</taxon>
        <taxon>Salinarimonas</taxon>
    </lineage>
</organism>